<keyword evidence="3 4" id="KW-0413">Isomerase</keyword>
<dbReference type="EMBL" id="JAHLOQ010000012">
    <property type="protein sequence ID" value="MBU5335970.1"/>
    <property type="molecule type" value="Genomic_DNA"/>
</dbReference>
<feature type="domain" description="Pseudouridine synthase RsuA/RluA-like" evidence="5">
    <location>
        <begin position="92"/>
        <end position="243"/>
    </location>
</feature>
<protein>
    <recommendedName>
        <fullName evidence="4">Pseudouridine synthase</fullName>
        <ecNumber evidence="4">5.4.99.-</ecNumber>
    </recommendedName>
</protein>
<dbReference type="EC" id="5.4.99.-" evidence="4"/>
<dbReference type="InterPro" id="IPR050188">
    <property type="entry name" value="RluA_PseudoU_synthase"/>
</dbReference>
<evidence type="ECO:0000313" key="7">
    <source>
        <dbReference type="Proteomes" id="UP001196301"/>
    </source>
</evidence>
<dbReference type="InterPro" id="IPR006225">
    <property type="entry name" value="PsdUridine_synth_RluC/D"/>
</dbReference>
<dbReference type="Pfam" id="PF00849">
    <property type="entry name" value="PseudoU_synth_2"/>
    <property type="match status" value="1"/>
</dbReference>
<name>A0ABS6DVU3_9FIRM</name>
<reference evidence="6 7" key="1">
    <citation type="submission" date="2021-06" db="EMBL/GenBank/DDBJ databases">
        <authorList>
            <person name="Sun Q."/>
            <person name="Li D."/>
        </authorList>
    </citation>
    <scope>NUCLEOTIDE SEQUENCE [LARGE SCALE GENOMIC DNA]</scope>
    <source>
        <strain evidence="6 7">N19</strain>
    </source>
</reference>
<dbReference type="InterPro" id="IPR006145">
    <property type="entry name" value="PsdUridine_synth_RsuA/RluA"/>
</dbReference>
<comment type="catalytic activity">
    <reaction evidence="1 4">
        <text>a uridine in RNA = a pseudouridine in RNA</text>
        <dbReference type="Rhea" id="RHEA:48348"/>
        <dbReference type="Rhea" id="RHEA-COMP:12068"/>
        <dbReference type="Rhea" id="RHEA-COMP:12069"/>
        <dbReference type="ChEBI" id="CHEBI:65314"/>
        <dbReference type="ChEBI" id="CHEBI:65315"/>
    </reaction>
</comment>
<evidence type="ECO:0000259" key="5">
    <source>
        <dbReference type="Pfam" id="PF00849"/>
    </source>
</evidence>
<accession>A0ABS6DVU3</accession>
<dbReference type="CDD" id="cd02869">
    <property type="entry name" value="PseudoU_synth_RluA_like"/>
    <property type="match status" value="1"/>
</dbReference>
<evidence type="ECO:0000256" key="3">
    <source>
        <dbReference type="ARBA" id="ARBA00023235"/>
    </source>
</evidence>
<evidence type="ECO:0000256" key="4">
    <source>
        <dbReference type="RuleBase" id="RU362028"/>
    </source>
</evidence>
<dbReference type="Proteomes" id="UP001196301">
    <property type="component" value="Unassembled WGS sequence"/>
</dbReference>
<proteinExistence type="inferred from homology"/>
<dbReference type="PANTHER" id="PTHR21600">
    <property type="entry name" value="MITOCHONDRIAL RNA PSEUDOURIDINE SYNTHASE"/>
    <property type="match status" value="1"/>
</dbReference>
<dbReference type="PANTHER" id="PTHR21600:SF44">
    <property type="entry name" value="RIBOSOMAL LARGE SUBUNIT PSEUDOURIDINE SYNTHASE D"/>
    <property type="match status" value="1"/>
</dbReference>
<evidence type="ECO:0000256" key="1">
    <source>
        <dbReference type="ARBA" id="ARBA00000073"/>
    </source>
</evidence>
<dbReference type="InterPro" id="IPR006224">
    <property type="entry name" value="PsdUridine_synth_RluA-like_CS"/>
</dbReference>
<comment type="function">
    <text evidence="4">Responsible for synthesis of pseudouridine from uracil.</text>
</comment>
<gene>
    <name evidence="6" type="ORF">KQI20_05915</name>
</gene>
<sequence length="301" mass="35136">MFKKEDQKYNLISYINEEDDLTLREVLLDRLNFSVRYASKLKRFKTVTVNKNFKKLDKKVKKGDLIEVEIQEDMANFAPQDLNLNIIYDDFDLIMVDKPPFMVVHPTKSHFENTMANGVTDYIVKKGEDVKIRFVNRLDMNTSGLVIVAKNPFAQHVLSSEMKSEDFEKKYITVVKGIVKDDENTINEPIYRTTDDSVKRVVDERGQESITHYKVLERLNDATVVEVKLETGRTHQIRVHMAHIGHPIIGDELYGFVDENLIKRQALHAYGLKFKQPRTKELLEFKAEIPEDMKMLIEKLR</sequence>
<evidence type="ECO:0000313" key="6">
    <source>
        <dbReference type="EMBL" id="MBU5335970.1"/>
    </source>
</evidence>
<dbReference type="NCBIfam" id="TIGR00005">
    <property type="entry name" value="rluA_subfam"/>
    <property type="match status" value="1"/>
</dbReference>
<comment type="caution">
    <text evidence="6">The sequence shown here is derived from an EMBL/GenBank/DDBJ whole genome shotgun (WGS) entry which is preliminary data.</text>
</comment>
<comment type="similarity">
    <text evidence="2 4">Belongs to the pseudouridine synthase RluA family.</text>
</comment>
<dbReference type="PROSITE" id="PS01129">
    <property type="entry name" value="PSI_RLU"/>
    <property type="match status" value="1"/>
</dbReference>
<organism evidence="6 7">
    <name type="scientific">Intestinibacter bartlettii</name>
    <dbReference type="NCBI Taxonomy" id="261299"/>
    <lineage>
        <taxon>Bacteria</taxon>
        <taxon>Bacillati</taxon>
        <taxon>Bacillota</taxon>
        <taxon>Clostridia</taxon>
        <taxon>Peptostreptococcales</taxon>
        <taxon>Peptostreptococcaceae</taxon>
        <taxon>Intestinibacter</taxon>
    </lineage>
</organism>
<evidence type="ECO:0000256" key="2">
    <source>
        <dbReference type="ARBA" id="ARBA00010876"/>
    </source>
</evidence>
<keyword evidence="7" id="KW-1185">Reference proteome</keyword>
<dbReference type="RefSeq" id="WP_216569129.1">
    <property type="nucleotide sequence ID" value="NZ_JAHLOQ010000012.1"/>
</dbReference>